<sequence>MGCQYSCLSRTGYLDKSRKRKLQSLSYITRISNKGSRKDILDAVSPSKKKRRLKHLATERKTKTCTASKFIAKHQKPEMPVRGILKNHSKLVWDQNSTICNLQEVTQLNHCSPQQSNRHVQFTGKDDILEQRRKAFTYEECPELQPICSFNFDAIAASSVKEGQTERGKNLGIVMMNGSKKDASISTENETDFLCLTEKQLPVIGHVIDSPNYPHVRCEEHLLDRTVNGNLHLLEQRYKTASHDPLYASTPRFLSLANDGYTPNVVTHVGRDISRASSNSGMLIDQSGDPRPRPAAMCSTDHMKAFPQPSSTYFTSCYGNASGWPPFPSQTTADNNNGHALPYQPFHHMSPKELMSSICSLPEWKQKMAACREKCMGEDFVGLPLNSQGELIQSNSSGNGRYQLMRSSTSGSAMSFTVNNNAQSKSPGDDWNFRNCGSRAPPKDALKLFPVQDCVKGNPDLAVACRLGFPELQGVGRTKDDFLDCVRRNDHPVYPLESELDWMNISHHGHKQYDQVQKGNGNGKVQALRDRMSLNVTQPTMRLMGKEFTVARGNTDLQGLEDGNVWTDKQIIAEYRPPKTSIVNCPVNKQNQQDSIVHPASEKLQDTMAASSEFKANQVSPSVLPVKPTESRSSLPYLDCQTDVVYNNRCDTINLNPIPELASYSPPAASFGLYNRAPIFQVPFTCGYESLNANSPIPIVASSPHKTSQNTNSYSASPKNRLNLPHATKSSFKFPFLRPDCGDHFQPSWYPNSMPQRFPDTPQQKGILIGSFKSNSDATSSHHPCNISENNFYAGTTVYRSPEISYAYNPVLFHSPLPTPLASASFSHPTVMPVCPEFPPLPAINNKHGNRMKFKGQIKSRVILKSRDHGKKTNKRPAALSDDCTKPTKKPNLVVQQVSSFATQPLKVTGGLDDDVQCGTSFELDAAKDKASSMGCGQNSTQNKGSRVISVIESSKLENSPKLGPIKLTAGAKHILKPSHLDQNNSRPFHSTIPFAEATSSGWVSESNGKSAKMYSF</sequence>
<gene>
    <name evidence="2" type="ORF">ILEXP_LOCUS33547</name>
</gene>
<accession>A0ABC8T532</accession>
<keyword evidence="3" id="KW-1185">Reference proteome</keyword>
<dbReference type="AlphaFoldDB" id="A0ABC8T532"/>
<dbReference type="PANTHER" id="PTHR36892:SF1">
    <property type="entry name" value="OS05G0518200 PROTEIN"/>
    <property type="match status" value="1"/>
</dbReference>
<dbReference type="EMBL" id="CAUOFW020004203">
    <property type="protein sequence ID" value="CAK9164432.1"/>
    <property type="molecule type" value="Genomic_DNA"/>
</dbReference>
<evidence type="ECO:0000313" key="3">
    <source>
        <dbReference type="Proteomes" id="UP001642360"/>
    </source>
</evidence>
<dbReference type="PANTHER" id="PTHR36892">
    <property type="entry name" value="OS01G0201800 PROTEIN"/>
    <property type="match status" value="1"/>
</dbReference>
<organism evidence="2 3">
    <name type="scientific">Ilex paraguariensis</name>
    <name type="common">yerba mate</name>
    <dbReference type="NCBI Taxonomy" id="185542"/>
    <lineage>
        <taxon>Eukaryota</taxon>
        <taxon>Viridiplantae</taxon>
        <taxon>Streptophyta</taxon>
        <taxon>Embryophyta</taxon>
        <taxon>Tracheophyta</taxon>
        <taxon>Spermatophyta</taxon>
        <taxon>Magnoliopsida</taxon>
        <taxon>eudicotyledons</taxon>
        <taxon>Gunneridae</taxon>
        <taxon>Pentapetalae</taxon>
        <taxon>asterids</taxon>
        <taxon>campanulids</taxon>
        <taxon>Aquifoliales</taxon>
        <taxon>Aquifoliaceae</taxon>
        <taxon>Ilex</taxon>
    </lineage>
</organism>
<evidence type="ECO:0000313" key="2">
    <source>
        <dbReference type="EMBL" id="CAK9164432.1"/>
    </source>
</evidence>
<proteinExistence type="predicted"/>
<feature type="region of interest" description="Disordered" evidence="1">
    <location>
        <begin position="867"/>
        <end position="887"/>
    </location>
</feature>
<dbReference type="Proteomes" id="UP001642360">
    <property type="component" value="Unassembled WGS sequence"/>
</dbReference>
<name>A0ABC8T532_9AQUA</name>
<reference evidence="2 3" key="1">
    <citation type="submission" date="2024-02" db="EMBL/GenBank/DDBJ databases">
        <authorList>
            <person name="Vignale AGUSTIN F."/>
            <person name="Sosa J E."/>
            <person name="Modenutti C."/>
        </authorList>
    </citation>
    <scope>NUCLEOTIDE SEQUENCE [LARGE SCALE GENOMIC DNA]</scope>
</reference>
<comment type="caution">
    <text evidence="2">The sequence shown here is derived from an EMBL/GenBank/DDBJ whole genome shotgun (WGS) entry which is preliminary data.</text>
</comment>
<protein>
    <submittedName>
        <fullName evidence="2">Uncharacterized protein</fullName>
    </submittedName>
</protein>
<evidence type="ECO:0000256" key="1">
    <source>
        <dbReference type="SAM" id="MobiDB-lite"/>
    </source>
</evidence>